<organism evidence="8 9">
    <name type="scientific">Mesorhabditis belari</name>
    <dbReference type="NCBI Taxonomy" id="2138241"/>
    <lineage>
        <taxon>Eukaryota</taxon>
        <taxon>Metazoa</taxon>
        <taxon>Ecdysozoa</taxon>
        <taxon>Nematoda</taxon>
        <taxon>Chromadorea</taxon>
        <taxon>Rhabditida</taxon>
        <taxon>Rhabditina</taxon>
        <taxon>Rhabditomorpha</taxon>
        <taxon>Rhabditoidea</taxon>
        <taxon>Rhabditidae</taxon>
        <taxon>Mesorhabditinae</taxon>
        <taxon>Mesorhabditis</taxon>
    </lineage>
</organism>
<dbReference type="SMART" id="SM00301">
    <property type="entry name" value="DM"/>
    <property type="match status" value="1"/>
</dbReference>
<dbReference type="GO" id="GO:0005634">
    <property type="term" value="C:nucleus"/>
    <property type="evidence" value="ECO:0007669"/>
    <property type="project" value="UniProtKB-SubCell"/>
</dbReference>
<dbReference type="InterPro" id="IPR001275">
    <property type="entry name" value="DM_DNA-bd"/>
</dbReference>
<dbReference type="WBParaSite" id="MBELARI_LOCUS8838">
    <property type="protein sequence ID" value="MBELARI_LOCUS8838"/>
    <property type="gene ID" value="MBELARI_LOCUS8838"/>
</dbReference>
<feature type="DNA-binding region" description="DM" evidence="5">
    <location>
        <begin position="8"/>
        <end position="56"/>
    </location>
</feature>
<dbReference type="GO" id="GO:0006355">
    <property type="term" value="P:regulation of DNA-templated transcription"/>
    <property type="evidence" value="ECO:0007669"/>
    <property type="project" value="InterPro"/>
</dbReference>
<evidence type="ECO:0000256" key="3">
    <source>
        <dbReference type="ARBA" id="ARBA00023125"/>
    </source>
</evidence>
<feature type="domain" description="DM" evidence="7">
    <location>
        <begin position="8"/>
        <end position="56"/>
    </location>
</feature>
<keyword evidence="4 5" id="KW-0539">Nucleus</keyword>
<dbReference type="Proteomes" id="UP000887575">
    <property type="component" value="Unassembled WGS sequence"/>
</dbReference>
<evidence type="ECO:0000256" key="2">
    <source>
        <dbReference type="ARBA" id="ARBA00022833"/>
    </source>
</evidence>
<name>A0AAF3FNR2_9BILA</name>
<dbReference type="AlphaFoldDB" id="A0AAF3FNR2"/>
<protein>
    <submittedName>
        <fullName evidence="9">DM domain-containing protein</fullName>
    </submittedName>
</protein>
<comment type="subcellular location">
    <subcellularLocation>
        <location evidence="5">Nucleus</location>
    </subcellularLocation>
</comment>
<evidence type="ECO:0000313" key="8">
    <source>
        <dbReference type="Proteomes" id="UP000887575"/>
    </source>
</evidence>
<keyword evidence="2 5" id="KW-0862">Zinc</keyword>
<evidence type="ECO:0000313" key="9">
    <source>
        <dbReference type="WBParaSite" id="MBELARI_LOCUS8838"/>
    </source>
</evidence>
<feature type="compositionally biased region" description="Low complexity" evidence="6">
    <location>
        <begin position="90"/>
        <end position="101"/>
    </location>
</feature>
<evidence type="ECO:0000259" key="7">
    <source>
        <dbReference type="PROSITE" id="PS50809"/>
    </source>
</evidence>
<dbReference type="GO" id="GO:0046872">
    <property type="term" value="F:metal ion binding"/>
    <property type="evidence" value="ECO:0007669"/>
    <property type="project" value="UniProtKB-KW"/>
</dbReference>
<accession>A0AAF3FNR2</accession>
<dbReference type="PROSITE" id="PS50809">
    <property type="entry name" value="DM_2"/>
    <property type="match status" value="1"/>
</dbReference>
<reference evidence="9" key="1">
    <citation type="submission" date="2024-02" db="UniProtKB">
        <authorList>
            <consortium name="WormBaseParasite"/>
        </authorList>
    </citation>
    <scope>IDENTIFICATION</scope>
</reference>
<evidence type="ECO:0000256" key="1">
    <source>
        <dbReference type="ARBA" id="ARBA00022723"/>
    </source>
</evidence>
<keyword evidence="1 5" id="KW-0479">Metal-binding</keyword>
<dbReference type="InterPro" id="IPR036407">
    <property type="entry name" value="DM_DNA-bd_sf"/>
</dbReference>
<keyword evidence="3 5" id="KW-0238">DNA-binding</keyword>
<feature type="region of interest" description="Disordered" evidence="6">
    <location>
        <begin position="54"/>
        <end position="101"/>
    </location>
</feature>
<keyword evidence="8" id="KW-1185">Reference proteome</keyword>
<dbReference type="Gene3D" id="4.10.1040.10">
    <property type="entry name" value="DM DNA-binding domain"/>
    <property type="match status" value="1"/>
</dbReference>
<dbReference type="Pfam" id="PF00751">
    <property type="entry name" value="DM"/>
    <property type="match status" value="1"/>
</dbReference>
<dbReference type="SUPFAM" id="SSF82927">
    <property type="entry name" value="Cysteine-rich DNA binding domain, (DM domain)"/>
    <property type="match status" value="1"/>
</dbReference>
<sequence>MPKEQYMCQLCANHGVYNQPKKGHKQKCLFKECPCSLCALNTKRRALDQIERQLKTNGVEQSSPTSSTSNELPIMIDTASPSPTFLPDLSSTSISSTPSTSHVNFVEKSEFFH</sequence>
<evidence type="ECO:0000256" key="5">
    <source>
        <dbReference type="PROSITE-ProRule" id="PRU00070"/>
    </source>
</evidence>
<proteinExistence type="predicted"/>
<evidence type="ECO:0000256" key="4">
    <source>
        <dbReference type="ARBA" id="ARBA00023242"/>
    </source>
</evidence>
<evidence type="ECO:0000256" key="6">
    <source>
        <dbReference type="SAM" id="MobiDB-lite"/>
    </source>
</evidence>
<feature type="compositionally biased region" description="Polar residues" evidence="6">
    <location>
        <begin position="55"/>
        <end position="71"/>
    </location>
</feature>
<dbReference type="GO" id="GO:0043565">
    <property type="term" value="F:sequence-specific DNA binding"/>
    <property type="evidence" value="ECO:0007669"/>
    <property type="project" value="InterPro"/>
</dbReference>